<organism evidence="2 3">
    <name type="scientific">Parascedosporium putredinis</name>
    <dbReference type="NCBI Taxonomy" id="1442378"/>
    <lineage>
        <taxon>Eukaryota</taxon>
        <taxon>Fungi</taxon>
        <taxon>Dikarya</taxon>
        <taxon>Ascomycota</taxon>
        <taxon>Pezizomycotina</taxon>
        <taxon>Sordariomycetes</taxon>
        <taxon>Hypocreomycetidae</taxon>
        <taxon>Microascales</taxon>
        <taxon>Microascaceae</taxon>
        <taxon>Parascedosporium</taxon>
    </lineage>
</organism>
<name>A0A9P1H4W2_9PEZI</name>
<evidence type="ECO:0008006" key="4">
    <source>
        <dbReference type="Google" id="ProtNLM"/>
    </source>
</evidence>
<dbReference type="AlphaFoldDB" id="A0A9P1H4W2"/>
<sequence>MVKKAQSSRGGASKGAAKESSKKGKSSNNGAPGSKARAQPAEAIENHLVSADTQLELRTQQLLLDLFARTFSKELADSNLDATLQIIKGALYSRDFEAAFSTESHLASYACRWSPTRSLCYASIIEGLRSHLGDFNLGVPEELGDAAEGENSRCPSRPLRMLSIGGGAAELAAFSTLLMHKSMGSTEIVLVDSGPWASVVGRLYDTLTTCTARQISKYTKHPDDVDARPVVAADSMPLTFSQVDVLSIDKAQLAQLVGDRPLLITILFTLNELYTSGGIGKTTTFLLNLSSSVPIGTLLLVVDSPGSYSETGVGAQARKYPMQWLLHHTLSKSLEDIWERIETSESTWFRLNDTLTYPIPLENMRYQLHLYRLVRSPDEKHTPE</sequence>
<evidence type="ECO:0000313" key="3">
    <source>
        <dbReference type="Proteomes" id="UP000838763"/>
    </source>
</evidence>
<dbReference type="EMBL" id="CALLCH030000012">
    <property type="protein sequence ID" value="CAI4215382.1"/>
    <property type="molecule type" value="Genomic_DNA"/>
</dbReference>
<dbReference type="Pfam" id="PF11312">
    <property type="entry name" value="Methyltransf_34"/>
    <property type="match status" value="1"/>
</dbReference>
<comment type="caution">
    <text evidence="2">The sequence shown here is derived from an EMBL/GenBank/DDBJ whole genome shotgun (WGS) entry which is preliminary data.</text>
</comment>
<gene>
    <name evidence="2" type="ORF">PPNO1_LOCUS5094</name>
</gene>
<dbReference type="InterPro" id="IPR021463">
    <property type="entry name" value="Methyltransf_34"/>
</dbReference>
<keyword evidence="3" id="KW-1185">Reference proteome</keyword>
<feature type="region of interest" description="Disordered" evidence="1">
    <location>
        <begin position="1"/>
        <end position="40"/>
    </location>
</feature>
<reference evidence="2" key="1">
    <citation type="submission" date="2022-11" db="EMBL/GenBank/DDBJ databases">
        <authorList>
            <person name="Scott C."/>
            <person name="Bruce N."/>
        </authorList>
    </citation>
    <scope>NUCLEOTIDE SEQUENCE</scope>
</reference>
<dbReference type="OrthoDB" id="6419443at2759"/>
<evidence type="ECO:0000256" key="1">
    <source>
        <dbReference type="SAM" id="MobiDB-lite"/>
    </source>
</evidence>
<proteinExistence type="predicted"/>
<accession>A0A9P1H4W2</accession>
<feature type="compositionally biased region" description="Low complexity" evidence="1">
    <location>
        <begin position="26"/>
        <end position="35"/>
    </location>
</feature>
<dbReference type="Proteomes" id="UP000838763">
    <property type="component" value="Unassembled WGS sequence"/>
</dbReference>
<evidence type="ECO:0000313" key="2">
    <source>
        <dbReference type="EMBL" id="CAI4215382.1"/>
    </source>
</evidence>
<feature type="compositionally biased region" description="Low complexity" evidence="1">
    <location>
        <begin position="1"/>
        <end position="15"/>
    </location>
</feature>
<protein>
    <recommendedName>
        <fullName evidence="4">25S rRNA (Uridine(2843)-N(3))-methyltransferase</fullName>
    </recommendedName>
</protein>